<dbReference type="PROSITE" id="PS50966">
    <property type="entry name" value="ZF_SWIM"/>
    <property type="match status" value="1"/>
</dbReference>
<evidence type="ECO:0000256" key="2">
    <source>
        <dbReference type="SAM" id="MobiDB-lite"/>
    </source>
</evidence>
<organism evidence="4 5">
    <name type="scientific">Onychostoma macrolepis</name>
    <dbReference type="NCBI Taxonomy" id="369639"/>
    <lineage>
        <taxon>Eukaryota</taxon>
        <taxon>Metazoa</taxon>
        <taxon>Chordata</taxon>
        <taxon>Craniata</taxon>
        <taxon>Vertebrata</taxon>
        <taxon>Euteleostomi</taxon>
        <taxon>Actinopterygii</taxon>
        <taxon>Neopterygii</taxon>
        <taxon>Teleostei</taxon>
        <taxon>Ostariophysi</taxon>
        <taxon>Cypriniformes</taxon>
        <taxon>Cyprinidae</taxon>
        <taxon>Acrossocheilinae</taxon>
        <taxon>Onychostoma</taxon>
    </lineage>
</organism>
<dbReference type="PANTHER" id="PTHR46609">
    <property type="entry name" value="EXONUCLEASE, PHAGE-TYPE/RECB, C-TERMINAL DOMAIN-CONTAINING PROTEIN"/>
    <property type="match status" value="1"/>
</dbReference>
<protein>
    <recommendedName>
        <fullName evidence="3">SWIM-type domain-containing protein</fullName>
    </recommendedName>
</protein>
<evidence type="ECO:0000256" key="1">
    <source>
        <dbReference type="PROSITE-ProRule" id="PRU00325"/>
    </source>
</evidence>
<gene>
    <name evidence="4" type="ORF">G5714_021428</name>
</gene>
<dbReference type="Proteomes" id="UP000579812">
    <property type="component" value="Unassembled WGS sequence"/>
</dbReference>
<keyword evidence="1" id="KW-0479">Metal-binding</keyword>
<dbReference type="GO" id="GO:0008270">
    <property type="term" value="F:zinc ion binding"/>
    <property type="evidence" value="ECO:0007669"/>
    <property type="project" value="UniProtKB-KW"/>
</dbReference>
<keyword evidence="1" id="KW-0862">Zinc</keyword>
<accession>A0A7J6BQY1</accession>
<comment type="caution">
    <text evidence="4">The sequence shown here is derived from an EMBL/GenBank/DDBJ whole genome shotgun (WGS) entry which is preliminary data.</text>
</comment>
<dbReference type="SUPFAM" id="SSF52980">
    <property type="entry name" value="Restriction endonuclease-like"/>
    <property type="match status" value="1"/>
</dbReference>
<keyword evidence="5" id="KW-1185">Reference proteome</keyword>
<keyword evidence="1" id="KW-0863">Zinc-finger</keyword>
<name>A0A7J6BQY1_9TELE</name>
<dbReference type="PANTHER" id="PTHR46609:SF7">
    <property type="match status" value="1"/>
</dbReference>
<dbReference type="InterPro" id="IPR019080">
    <property type="entry name" value="YqaJ_viral_recombinase"/>
</dbReference>
<feature type="region of interest" description="Disordered" evidence="2">
    <location>
        <begin position="201"/>
        <end position="220"/>
    </location>
</feature>
<dbReference type="InterPro" id="IPR007527">
    <property type="entry name" value="Znf_SWIM"/>
</dbReference>
<sequence length="694" mass="77342">MPSTSTSATVPDLGGHDDVSMDCEVIQKKSSSRQTKRLAEELLAQQRAAVYYNEKSTKLQEALNKEEFTVNNLSEKQLKYYTGLRSRKLFDWIVKVVSARQLPYFCEKLSITDKVLLLLMKLRLGLQNKDLAYRETQCNCKAGLGQCNHLIGLLYTLAHFAKMGYTSVPPTTSKTSLPQAWHVPSRALGVSPKTVSSVSVSKLKPPVTNAPPPKRQRSSEGVMSNLYCPVPLPLPSNAFAESLHRNLSQIESKSQMFKLLEENRKQPAALVSTDFGDLPKGSLSLEQPFIRETQCNCKAGLGQCNHLIGLLYTLAHFAKMGYTSVPPTTSKTSLPQAWHVPSRALGVSPKTVSSVSVSKLKPPVTNAPPPKRQRSSEGVMSNLYCPVPLPLPSNAFAESLHRNLSQIESKSQMFKLLEENRKQPAALVSTDFGDLPKGSVLTYHATQSSRANDDPLFPLPSQPCSFYTVLDDTESCYYGGLVVTQAVAIQLEIETREQSHSKTWHKVRANRLTSSSFKRICSRVADYNVLAANLKKKIVQTKVMKRGLELEPVAAAEYQDLTGYEIFPCGFVINHHAPHLGASPDRKVIDPSASPTHGLLEIKCPNKGSVRDCKYLHCKADGSLSLKTTHEYYFQVMGQMGITGLKWCDFFVKCSDDHHLERVHFQPKEWENMKCKLDTFFFSHFLPSLCNKIM</sequence>
<dbReference type="InterPro" id="IPR011604">
    <property type="entry name" value="PDDEXK-like_dom_sf"/>
</dbReference>
<dbReference type="GO" id="GO:0006281">
    <property type="term" value="P:DNA repair"/>
    <property type="evidence" value="ECO:0007669"/>
    <property type="project" value="UniProtKB-ARBA"/>
</dbReference>
<feature type="domain" description="SWIM-type" evidence="3">
    <location>
        <begin position="120"/>
        <end position="158"/>
    </location>
</feature>
<evidence type="ECO:0000313" key="5">
    <source>
        <dbReference type="Proteomes" id="UP000579812"/>
    </source>
</evidence>
<reference evidence="4 5" key="1">
    <citation type="submission" date="2020-04" db="EMBL/GenBank/DDBJ databases">
        <title>Chromosome-level genome assembly of a cyprinid fish Onychostoma macrolepis by integration of Nanopore Sequencing, Bionano and Hi-C technology.</title>
        <authorList>
            <person name="Wang D."/>
        </authorList>
    </citation>
    <scope>NUCLEOTIDE SEQUENCE [LARGE SCALE GENOMIC DNA]</scope>
    <source>
        <strain evidence="4">SWU-2019</strain>
        <tissue evidence="4">Muscle</tissue>
    </source>
</reference>
<dbReference type="CDD" id="cd22343">
    <property type="entry name" value="PDDEXK_lambda_exonuclease-like"/>
    <property type="match status" value="1"/>
</dbReference>
<dbReference type="AlphaFoldDB" id="A0A7J6BQY1"/>
<dbReference type="Gene3D" id="3.90.320.10">
    <property type="match status" value="1"/>
</dbReference>
<feature type="region of interest" description="Disordered" evidence="2">
    <location>
        <begin position="358"/>
        <end position="378"/>
    </location>
</feature>
<dbReference type="InterPro" id="IPR011335">
    <property type="entry name" value="Restrct_endonuc-II-like"/>
</dbReference>
<dbReference type="Pfam" id="PF09588">
    <property type="entry name" value="YqaJ"/>
    <property type="match status" value="1"/>
</dbReference>
<proteinExistence type="predicted"/>
<dbReference type="InterPro" id="IPR051703">
    <property type="entry name" value="NF-kappa-B_Signaling_Reg"/>
</dbReference>
<evidence type="ECO:0000313" key="4">
    <source>
        <dbReference type="EMBL" id="KAF4097420.1"/>
    </source>
</evidence>
<dbReference type="EMBL" id="JAAMOB010000022">
    <property type="protein sequence ID" value="KAF4097420.1"/>
    <property type="molecule type" value="Genomic_DNA"/>
</dbReference>
<evidence type="ECO:0000259" key="3">
    <source>
        <dbReference type="PROSITE" id="PS50966"/>
    </source>
</evidence>